<protein>
    <submittedName>
        <fullName evidence="2">Uncharacterized protein</fullName>
    </submittedName>
</protein>
<feature type="compositionally biased region" description="Acidic residues" evidence="1">
    <location>
        <begin position="269"/>
        <end position="288"/>
    </location>
</feature>
<dbReference type="AlphaFoldDB" id="A0A553HWP2"/>
<dbReference type="OrthoDB" id="4770066at2759"/>
<feature type="region of interest" description="Disordered" evidence="1">
    <location>
        <begin position="256"/>
        <end position="296"/>
    </location>
</feature>
<sequence length="296" mass="34361">MFGGFHSGFRWETKGYKTHNTDGNLVHKHRRLLHHPHSTHIAKTLFRGLGSRTKSVIGECLSDIYNFAADNVHLCNHMEPKEFWAYAKNSWEWSANFKDDAFWAFTYKLFHARALYLHTVHRTYRPKGHPLIDALDHFQDAFYNLYAPKSTSTPTFTNTLTEDEISQDKRIFESYFRYTWHGSEGDGTDRIVTTIVQDENHDPNGEKYIPNTKPPAEFTENNVGFYFDLGPRNPRHGHKNAYQEIEDALKKAEEEDLRAKQQQQQATGIEEDIAMMDVDQREDDDMDDTGIGGLEI</sequence>
<organism evidence="2 3">
    <name type="scientific">Xylaria flabelliformis</name>
    <dbReference type="NCBI Taxonomy" id="2512241"/>
    <lineage>
        <taxon>Eukaryota</taxon>
        <taxon>Fungi</taxon>
        <taxon>Dikarya</taxon>
        <taxon>Ascomycota</taxon>
        <taxon>Pezizomycotina</taxon>
        <taxon>Sordariomycetes</taxon>
        <taxon>Xylariomycetidae</taxon>
        <taxon>Xylariales</taxon>
        <taxon>Xylariaceae</taxon>
        <taxon>Xylaria</taxon>
    </lineage>
</organism>
<proteinExistence type="predicted"/>
<evidence type="ECO:0000256" key="1">
    <source>
        <dbReference type="SAM" id="MobiDB-lite"/>
    </source>
</evidence>
<accession>A0A553HWP2</accession>
<reference evidence="3" key="1">
    <citation type="submission" date="2019-06" db="EMBL/GenBank/DDBJ databases">
        <title>Draft genome sequence of the griseofulvin-producing fungus Xylaria cubensis strain G536.</title>
        <authorList>
            <person name="Mead M.E."/>
            <person name="Raja H.A."/>
            <person name="Steenwyk J.L."/>
            <person name="Knowles S.L."/>
            <person name="Oberlies N.H."/>
            <person name="Rokas A."/>
        </authorList>
    </citation>
    <scope>NUCLEOTIDE SEQUENCE [LARGE SCALE GENOMIC DNA]</scope>
    <source>
        <strain evidence="3">G536</strain>
    </source>
</reference>
<dbReference type="Proteomes" id="UP000319160">
    <property type="component" value="Unassembled WGS sequence"/>
</dbReference>
<comment type="caution">
    <text evidence="2">The sequence shown here is derived from an EMBL/GenBank/DDBJ whole genome shotgun (WGS) entry which is preliminary data.</text>
</comment>
<name>A0A553HWP2_9PEZI</name>
<keyword evidence="3" id="KW-1185">Reference proteome</keyword>
<evidence type="ECO:0000313" key="2">
    <source>
        <dbReference type="EMBL" id="TRX92361.1"/>
    </source>
</evidence>
<gene>
    <name evidence="2" type="ORF">FHL15_006747</name>
</gene>
<evidence type="ECO:0000313" key="3">
    <source>
        <dbReference type="Proteomes" id="UP000319160"/>
    </source>
</evidence>
<dbReference type="EMBL" id="VFLP01000037">
    <property type="protein sequence ID" value="TRX92361.1"/>
    <property type="molecule type" value="Genomic_DNA"/>
</dbReference>